<reference evidence="7 8" key="1">
    <citation type="submission" date="2016-11" db="EMBL/GenBank/DDBJ databases">
        <authorList>
            <person name="Jaros S."/>
            <person name="Januszkiewicz K."/>
            <person name="Wedrychowicz H."/>
        </authorList>
    </citation>
    <scope>NUCLEOTIDE SEQUENCE [LARGE SCALE GENOMIC DNA]</scope>
    <source>
        <strain evidence="7 8">DSM 43832</strain>
    </source>
</reference>
<keyword evidence="5" id="KW-0804">Transcription</keyword>
<dbReference type="CDD" id="cd07377">
    <property type="entry name" value="WHTH_GntR"/>
    <property type="match status" value="1"/>
</dbReference>
<keyword evidence="4" id="KW-0238">DNA-binding</keyword>
<dbReference type="SUPFAM" id="SSF46785">
    <property type="entry name" value="Winged helix' DNA-binding domain"/>
    <property type="match status" value="1"/>
</dbReference>
<evidence type="ECO:0000256" key="3">
    <source>
        <dbReference type="ARBA" id="ARBA00023015"/>
    </source>
</evidence>
<evidence type="ECO:0000256" key="2">
    <source>
        <dbReference type="ARBA" id="ARBA00022898"/>
    </source>
</evidence>
<dbReference type="PRINTS" id="PR00035">
    <property type="entry name" value="HTHGNTR"/>
</dbReference>
<dbReference type="SUPFAM" id="SSF53383">
    <property type="entry name" value="PLP-dependent transferases"/>
    <property type="match status" value="1"/>
</dbReference>
<dbReference type="InterPro" id="IPR015424">
    <property type="entry name" value="PyrdxlP-dep_Trfase"/>
</dbReference>
<dbReference type="GO" id="GO:0008483">
    <property type="term" value="F:transaminase activity"/>
    <property type="evidence" value="ECO:0007669"/>
    <property type="project" value="UniProtKB-KW"/>
</dbReference>
<dbReference type="InterPro" id="IPR036388">
    <property type="entry name" value="WH-like_DNA-bd_sf"/>
</dbReference>
<dbReference type="Pfam" id="PF00392">
    <property type="entry name" value="GntR"/>
    <property type="match status" value="1"/>
</dbReference>
<dbReference type="STRING" id="1848.SAMN05443637_106179"/>
<dbReference type="GO" id="GO:0030170">
    <property type="term" value="F:pyridoxal phosphate binding"/>
    <property type="evidence" value="ECO:0007669"/>
    <property type="project" value="InterPro"/>
</dbReference>
<dbReference type="Gene3D" id="3.40.640.10">
    <property type="entry name" value="Type I PLP-dependent aspartate aminotransferase-like (Major domain)"/>
    <property type="match status" value="1"/>
</dbReference>
<gene>
    <name evidence="7" type="ORF">SAMN05443637_106179</name>
</gene>
<evidence type="ECO:0000259" key="6">
    <source>
        <dbReference type="PROSITE" id="PS50949"/>
    </source>
</evidence>
<evidence type="ECO:0000256" key="1">
    <source>
        <dbReference type="ARBA" id="ARBA00005384"/>
    </source>
</evidence>
<dbReference type="InterPro" id="IPR000524">
    <property type="entry name" value="Tscrpt_reg_HTH_GntR"/>
</dbReference>
<dbReference type="InterPro" id="IPR015421">
    <property type="entry name" value="PyrdxlP-dep_Trfase_major"/>
</dbReference>
<keyword evidence="8" id="KW-1185">Reference proteome</keyword>
<keyword evidence="7" id="KW-0032">Aminotransferase</keyword>
<dbReference type="Gene3D" id="1.10.10.10">
    <property type="entry name" value="Winged helix-like DNA-binding domain superfamily/Winged helix DNA-binding domain"/>
    <property type="match status" value="1"/>
</dbReference>
<name>A0A1M6SJ83_PSETH</name>
<dbReference type="OrthoDB" id="5415143at2"/>
<feature type="domain" description="HTH gntR-type" evidence="6">
    <location>
        <begin position="22"/>
        <end position="90"/>
    </location>
</feature>
<dbReference type="PROSITE" id="PS50949">
    <property type="entry name" value="HTH_GNTR"/>
    <property type="match status" value="1"/>
</dbReference>
<evidence type="ECO:0000256" key="5">
    <source>
        <dbReference type="ARBA" id="ARBA00023163"/>
    </source>
</evidence>
<proteinExistence type="inferred from homology"/>
<dbReference type="Proteomes" id="UP000184363">
    <property type="component" value="Unassembled WGS sequence"/>
</dbReference>
<evidence type="ECO:0000313" key="7">
    <source>
        <dbReference type="EMBL" id="SHK44765.1"/>
    </source>
</evidence>
<dbReference type="AlphaFoldDB" id="A0A1M6SJ83"/>
<dbReference type="InterPro" id="IPR036390">
    <property type="entry name" value="WH_DNA-bd_sf"/>
</dbReference>
<dbReference type="GO" id="GO:0003700">
    <property type="term" value="F:DNA-binding transcription factor activity"/>
    <property type="evidence" value="ECO:0007669"/>
    <property type="project" value="InterPro"/>
</dbReference>
<keyword evidence="7" id="KW-0808">Transferase</keyword>
<evidence type="ECO:0000313" key="8">
    <source>
        <dbReference type="Proteomes" id="UP000184363"/>
    </source>
</evidence>
<dbReference type="PANTHER" id="PTHR46577:SF1">
    <property type="entry name" value="HTH-TYPE TRANSCRIPTIONAL REGULATORY PROTEIN GABR"/>
    <property type="match status" value="1"/>
</dbReference>
<evidence type="ECO:0000256" key="4">
    <source>
        <dbReference type="ARBA" id="ARBA00023125"/>
    </source>
</evidence>
<sequence>MTVDWGGIGPELLLRLDRSLPEPLRTQLLAALRDAIRSGRLRAGERLPSSRELARQLEVSRGLVQETYEQLLAEGYLTSRTGSGTRVAAVHSDVEQARVEPEAPAAPRFEYDFAVGVPDLGSFPRADWAWAVREALRTLPNADLGYLDTRGHPELRRVLAGYLRRVRAAAADPARTVICAGFAQGIELTRRVLQGMGVRRIAFEDPGYSDHTVVSAMSGAGMEPVPVPVDDDGIDVAALAASGAQAVVVTPAHQWPTGVVLSPRRRRELVAWARDHDAYIVEDDYDAEFRYDKEPVGVVQGLAPQRVIMIGTTSKALAPGLRLAWLVCPPALTDALVTEKLLADRGSPVIDQVALAAMISSGRYDRQLRRMRGIYAARREALVDELRTQAPAVGISGLAAGFHAVAHLPAGVSEADAVAGAAARSVGVSPMSAYRADRSPEPPQLVLGLGTMTERAVRIGVRRIADLLAGARSSGVSRTGR</sequence>
<dbReference type="InterPro" id="IPR004839">
    <property type="entry name" value="Aminotransferase_I/II_large"/>
</dbReference>
<protein>
    <submittedName>
        <fullName evidence="7">GntR family transcriptional regulator / MocR family aminotransferase</fullName>
    </submittedName>
</protein>
<organism evidence="7 8">
    <name type="scientific">Pseudonocardia thermophila</name>
    <dbReference type="NCBI Taxonomy" id="1848"/>
    <lineage>
        <taxon>Bacteria</taxon>
        <taxon>Bacillati</taxon>
        <taxon>Actinomycetota</taxon>
        <taxon>Actinomycetes</taxon>
        <taxon>Pseudonocardiales</taxon>
        <taxon>Pseudonocardiaceae</taxon>
        <taxon>Pseudonocardia</taxon>
    </lineage>
</organism>
<dbReference type="Pfam" id="PF00155">
    <property type="entry name" value="Aminotran_1_2"/>
    <property type="match status" value="1"/>
</dbReference>
<keyword evidence="3" id="KW-0805">Transcription regulation</keyword>
<dbReference type="InterPro" id="IPR051446">
    <property type="entry name" value="HTH_trans_reg/aminotransferase"/>
</dbReference>
<accession>A0A1M6SJ83</accession>
<dbReference type="EMBL" id="FRAP01000006">
    <property type="protein sequence ID" value="SHK44765.1"/>
    <property type="molecule type" value="Genomic_DNA"/>
</dbReference>
<dbReference type="PANTHER" id="PTHR46577">
    <property type="entry name" value="HTH-TYPE TRANSCRIPTIONAL REGULATORY PROTEIN GABR"/>
    <property type="match status" value="1"/>
</dbReference>
<dbReference type="CDD" id="cd00609">
    <property type="entry name" value="AAT_like"/>
    <property type="match status" value="1"/>
</dbReference>
<comment type="similarity">
    <text evidence="1">In the C-terminal section; belongs to the class-I pyridoxal-phosphate-dependent aminotransferase family.</text>
</comment>
<keyword evidence="2" id="KW-0663">Pyridoxal phosphate</keyword>
<dbReference type="GO" id="GO:0003677">
    <property type="term" value="F:DNA binding"/>
    <property type="evidence" value="ECO:0007669"/>
    <property type="project" value="UniProtKB-KW"/>
</dbReference>
<dbReference type="SMART" id="SM00345">
    <property type="entry name" value="HTH_GNTR"/>
    <property type="match status" value="1"/>
</dbReference>
<dbReference type="RefSeq" id="WP_073456766.1">
    <property type="nucleotide sequence ID" value="NZ_CALGVN010000062.1"/>
</dbReference>